<sequence length="142" mass="15483">MSSYVTALGVETQSKPALQSAMALAVFSPIRTSNNKSRRAEYRRWRAAASGPHLDPDDPHIGNDNGPTLVLPYASPPIKMHIARQGSWLGRLWASCPQLSRSCTTAMRRRLRHANEKRTFGGGFDRGLAHGILNSADEASSA</sequence>
<dbReference type="AlphaFoldDB" id="A0A2S4KSG5"/>
<reference evidence="1 2" key="1">
    <citation type="submission" date="2018-01" db="EMBL/GenBank/DDBJ databases">
        <title>Harnessing the power of phylogenomics to disentangle the directionality and signatures of interkingdom host jumping in the parasitic fungal genus Tolypocladium.</title>
        <authorList>
            <person name="Quandt C.A."/>
            <person name="Patterson W."/>
            <person name="Spatafora J.W."/>
        </authorList>
    </citation>
    <scope>NUCLEOTIDE SEQUENCE [LARGE SCALE GENOMIC DNA]</scope>
    <source>
        <strain evidence="1 2">NRBC 100945</strain>
    </source>
</reference>
<evidence type="ECO:0000313" key="1">
    <source>
        <dbReference type="EMBL" id="POR33098.1"/>
    </source>
</evidence>
<name>A0A2S4KSG5_9HYPO</name>
<comment type="caution">
    <text evidence="1">The sequence shown here is derived from an EMBL/GenBank/DDBJ whole genome shotgun (WGS) entry which is preliminary data.</text>
</comment>
<proteinExistence type="predicted"/>
<protein>
    <submittedName>
        <fullName evidence="1">Uncharacterized protein</fullName>
    </submittedName>
</protein>
<keyword evidence="2" id="KW-1185">Reference proteome</keyword>
<organism evidence="1 2">
    <name type="scientific">Tolypocladium paradoxum</name>
    <dbReference type="NCBI Taxonomy" id="94208"/>
    <lineage>
        <taxon>Eukaryota</taxon>
        <taxon>Fungi</taxon>
        <taxon>Dikarya</taxon>
        <taxon>Ascomycota</taxon>
        <taxon>Pezizomycotina</taxon>
        <taxon>Sordariomycetes</taxon>
        <taxon>Hypocreomycetidae</taxon>
        <taxon>Hypocreales</taxon>
        <taxon>Ophiocordycipitaceae</taxon>
        <taxon>Tolypocladium</taxon>
    </lineage>
</organism>
<dbReference type="OrthoDB" id="5541786at2759"/>
<dbReference type="EMBL" id="PKSG01000748">
    <property type="protein sequence ID" value="POR33098.1"/>
    <property type="molecule type" value="Genomic_DNA"/>
</dbReference>
<dbReference type="Proteomes" id="UP000237481">
    <property type="component" value="Unassembled WGS sequence"/>
</dbReference>
<gene>
    <name evidence="1" type="ORF">TPAR_06708</name>
</gene>
<accession>A0A2S4KSG5</accession>
<evidence type="ECO:0000313" key="2">
    <source>
        <dbReference type="Proteomes" id="UP000237481"/>
    </source>
</evidence>